<dbReference type="Proteomes" id="UP001227126">
    <property type="component" value="Unassembled WGS sequence"/>
</dbReference>
<name>A0ABT7FK21_9RHOB</name>
<comment type="subcellular location">
    <subcellularLocation>
        <location evidence="1">Cytoplasm</location>
        <location evidence="1">Nucleoid</location>
    </subcellularLocation>
</comment>
<evidence type="ECO:0000256" key="3">
    <source>
        <dbReference type="ARBA" id="ARBA00022490"/>
    </source>
</evidence>
<dbReference type="SUPFAM" id="SSF81273">
    <property type="entry name" value="H-NS histone-like proteins"/>
    <property type="match status" value="1"/>
</dbReference>
<comment type="similarity">
    <text evidence="2">Belongs to the histone-like protein H-NS family.</text>
</comment>
<keyword evidence="8" id="KW-1185">Reference proteome</keyword>
<dbReference type="PANTHER" id="PTHR38097:SF2">
    <property type="entry name" value="DNA-BINDING PROTEIN STPA"/>
    <property type="match status" value="1"/>
</dbReference>
<evidence type="ECO:0000259" key="6">
    <source>
        <dbReference type="SMART" id="SM00528"/>
    </source>
</evidence>
<proteinExistence type="inferred from homology"/>
<dbReference type="Gene3D" id="4.10.430.10">
    <property type="entry name" value="Histone-like protein H-NS, C-terminal domain"/>
    <property type="match status" value="1"/>
</dbReference>
<feature type="region of interest" description="Disordered" evidence="5">
    <location>
        <begin position="56"/>
        <end position="89"/>
    </location>
</feature>
<accession>A0ABT7FK21</accession>
<evidence type="ECO:0000256" key="1">
    <source>
        <dbReference type="ARBA" id="ARBA00004453"/>
    </source>
</evidence>
<evidence type="ECO:0000256" key="5">
    <source>
        <dbReference type="SAM" id="MobiDB-lite"/>
    </source>
</evidence>
<keyword evidence="4" id="KW-0238">DNA-binding</keyword>
<gene>
    <name evidence="7" type="ORF">QO034_20700</name>
</gene>
<dbReference type="InterPro" id="IPR027444">
    <property type="entry name" value="H-NS_C_dom"/>
</dbReference>
<evidence type="ECO:0000256" key="2">
    <source>
        <dbReference type="ARBA" id="ARBA00010610"/>
    </source>
</evidence>
<feature type="domain" description="DNA-binding protein H-NS-like C-terminal" evidence="6">
    <location>
        <begin position="60"/>
        <end position="108"/>
    </location>
</feature>
<dbReference type="PANTHER" id="PTHR38097">
    <property type="match status" value="1"/>
</dbReference>
<dbReference type="SMART" id="SM00528">
    <property type="entry name" value="HNS"/>
    <property type="match status" value="1"/>
</dbReference>
<protein>
    <submittedName>
        <fullName evidence="7">H-NS histone family protein</fullName>
    </submittedName>
</protein>
<reference evidence="7 8" key="1">
    <citation type="submission" date="2023-05" db="EMBL/GenBank/DDBJ databases">
        <title>Sedimentitalea sp. nov. JM2-8.</title>
        <authorList>
            <person name="Huang J."/>
        </authorList>
    </citation>
    <scope>NUCLEOTIDE SEQUENCE [LARGE SCALE GENOMIC DNA]</scope>
    <source>
        <strain evidence="7 8">JM2-8</strain>
    </source>
</reference>
<dbReference type="Pfam" id="PF00816">
    <property type="entry name" value="Histone_HNS"/>
    <property type="match status" value="1"/>
</dbReference>
<dbReference type="EMBL" id="JASNJE010000039">
    <property type="protein sequence ID" value="MDK3075499.1"/>
    <property type="molecule type" value="Genomic_DNA"/>
</dbReference>
<dbReference type="InterPro" id="IPR037150">
    <property type="entry name" value="H-NS_C_dom_sf"/>
</dbReference>
<keyword evidence="3" id="KW-0963">Cytoplasm</keyword>
<evidence type="ECO:0000313" key="8">
    <source>
        <dbReference type="Proteomes" id="UP001227126"/>
    </source>
</evidence>
<evidence type="ECO:0000256" key="4">
    <source>
        <dbReference type="ARBA" id="ARBA00023125"/>
    </source>
</evidence>
<sequence>MASLDLTKLDIDELKQLRADVDGAIKDFEARRKREAVAAAEAIAREMGFSLKELVGEAPKAKRRKGTAQPPKYEHPETPETTWTGRGRTPAWIKEGLAAGMSLDDFLIARR</sequence>
<evidence type="ECO:0000313" key="7">
    <source>
        <dbReference type="EMBL" id="MDK3075499.1"/>
    </source>
</evidence>
<organism evidence="7 8">
    <name type="scientific">Sedimentitalea xiamensis</name>
    <dbReference type="NCBI Taxonomy" id="3050037"/>
    <lineage>
        <taxon>Bacteria</taxon>
        <taxon>Pseudomonadati</taxon>
        <taxon>Pseudomonadota</taxon>
        <taxon>Alphaproteobacteria</taxon>
        <taxon>Rhodobacterales</taxon>
        <taxon>Paracoccaceae</taxon>
        <taxon>Sedimentitalea</taxon>
    </lineage>
</organism>
<comment type="caution">
    <text evidence="7">The sequence shown here is derived from an EMBL/GenBank/DDBJ whole genome shotgun (WGS) entry which is preliminary data.</text>
</comment>